<organism evidence="2 3">
    <name type="scientific">Thermomonospora echinospora</name>
    <dbReference type="NCBI Taxonomy" id="1992"/>
    <lineage>
        <taxon>Bacteria</taxon>
        <taxon>Bacillati</taxon>
        <taxon>Actinomycetota</taxon>
        <taxon>Actinomycetes</taxon>
        <taxon>Streptosporangiales</taxon>
        <taxon>Thermomonosporaceae</taxon>
        <taxon>Thermomonospora</taxon>
    </lineage>
</organism>
<sequence length="385" mass="40257">MPQGPALPEDVTGEELDAEARVELRTLPRDLATKVARHLVMAGRLVDDDPQTAFRHAQAARRLASRVGIVREAAGLAAYHTGEWSEALAELRAARRLRNTEEAYLPILADCERGLGRPERALDLAKSPAARDLDQADRIELKIVESGARRDLGQLDAAVVTLQIPELRDKRLQPWSARLFYAYADALLEAGREEEAGEWFARAAAADRDGETDAAERYAELAGLEIIDVEDDEDQALETDVTVEESPAEAGRAAAGPEEAGTSAQTDVESTTAVEEPDVSDRPEAQDTVGEPSAPGSPGTDEATGTGPADADAPEATGDSGAGTPEASVSEVQGVTDASDAATAEATEVAGEPGPVDASGGEPAERTAPPADEPNTENGVSPSGG</sequence>
<feature type="compositionally biased region" description="Polar residues" evidence="1">
    <location>
        <begin position="376"/>
        <end position="385"/>
    </location>
</feature>
<feature type="compositionally biased region" description="Polar residues" evidence="1">
    <location>
        <begin position="262"/>
        <end position="273"/>
    </location>
</feature>
<feature type="compositionally biased region" description="Low complexity" evidence="1">
    <location>
        <begin position="335"/>
        <end position="350"/>
    </location>
</feature>
<accession>A0A1H6BU38</accession>
<dbReference type="Proteomes" id="UP000236723">
    <property type="component" value="Unassembled WGS sequence"/>
</dbReference>
<name>A0A1H6BU38_9ACTN</name>
<dbReference type="InterPro" id="IPR011990">
    <property type="entry name" value="TPR-like_helical_dom_sf"/>
</dbReference>
<dbReference type="RefSeq" id="WP_235017972.1">
    <property type="nucleotide sequence ID" value="NZ_FNVO01000008.1"/>
</dbReference>
<feature type="compositionally biased region" description="Low complexity" evidence="1">
    <location>
        <begin position="248"/>
        <end position="261"/>
    </location>
</feature>
<keyword evidence="3" id="KW-1185">Reference proteome</keyword>
<evidence type="ECO:0000256" key="1">
    <source>
        <dbReference type="SAM" id="MobiDB-lite"/>
    </source>
</evidence>
<feature type="compositionally biased region" description="Acidic residues" evidence="1">
    <location>
        <begin position="229"/>
        <end position="247"/>
    </location>
</feature>
<dbReference type="SUPFAM" id="SSF48452">
    <property type="entry name" value="TPR-like"/>
    <property type="match status" value="1"/>
</dbReference>
<protein>
    <recommendedName>
        <fullName evidence="4">Tetratricopeptide repeat-containing protein</fullName>
    </recommendedName>
</protein>
<gene>
    <name evidence="2" type="ORF">SAMN04489712_1083</name>
</gene>
<dbReference type="EMBL" id="FNVO01000008">
    <property type="protein sequence ID" value="SEG64218.1"/>
    <property type="molecule type" value="Genomic_DNA"/>
</dbReference>
<proteinExistence type="predicted"/>
<reference evidence="3" key="1">
    <citation type="submission" date="2016-10" db="EMBL/GenBank/DDBJ databases">
        <authorList>
            <person name="Varghese N."/>
            <person name="Submissions S."/>
        </authorList>
    </citation>
    <scope>NUCLEOTIDE SEQUENCE [LARGE SCALE GENOMIC DNA]</scope>
    <source>
        <strain evidence="3">DSM 43163</strain>
    </source>
</reference>
<feature type="region of interest" description="Disordered" evidence="1">
    <location>
        <begin position="229"/>
        <end position="385"/>
    </location>
</feature>
<evidence type="ECO:0000313" key="3">
    <source>
        <dbReference type="Proteomes" id="UP000236723"/>
    </source>
</evidence>
<evidence type="ECO:0000313" key="2">
    <source>
        <dbReference type="EMBL" id="SEG64218.1"/>
    </source>
</evidence>
<dbReference type="Gene3D" id="1.25.40.10">
    <property type="entry name" value="Tetratricopeptide repeat domain"/>
    <property type="match status" value="1"/>
</dbReference>
<dbReference type="AlphaFoldDB" id="A0A1H6BU38"/>
<evidence type="ECO:0008006" key="4">
    <source>
        <dbReference type="Google" id="ProtNLM"/>
    </source>
</evidence>